<name>A0A1B6JP40_9HEMI</name>
<accession>A0A1B6JP40</accession>
<evidence type="ECO:0000256" key="5">
    <source>
        <dbReference type="ARBA" id="ARBA00022801"/>
    </source>
</evidence>
<keyword evidence="4 7" id="KW-0732">Signal</keyword>
<keyword evidence="5 7" id="KW-0378">Hydrolase</keyword>
<feature type="signal peptide" evidence="7">
    <location>
        <begin position="1"/>
        <end position="17"/>
    </location>
</feature>
<protein>
    <recommendedName>
        <fullName evidence="7">Carboxypeptidase</fullName>
        <ecNumber evidence="7">3.4.16.-</ecNumber>
    </recommendedName>
</protein>
<dbReference type="AlphaFoldDB" id="A0A1B6JP40"/>
<dbReference type="InterPro" id="IPR018202">
    <property type="entry name" value="Ser_caboxypep_ser_AS"/>
</dbReference>
<feature type="non-terminal residue" evidence="8">
    <location>
        <position position="468"/>
    </location>
</feature>
<evidence type="ECO:0000256" key="3">
    <source>
        <dbReference type="ARBA" id="ARBA00022670"/>
    </source>
</evidence>
<sequence length="468" mass="53023">MWKELFLLLFIALFSSAQSVFKPIKVPTLPIPNDYLGKPLMLTPLLEKGKFKKAQHLSRVKPNIGNITSYSGFFTVNKKCDSNLFFWFFPAQKDNWKEAPLLLWLQGGPGSTSMYGLFEELGPLESYPDGLTKRQYSWNVENNLLIIDQPVGVGYSFTGKSCYPQNETAVGEDLYQAVVQFHELFPFFQKGKFFISGESYAGHYIPALGHTIHKHNPSAKVKINLVAMLIGDGWSDPVSQIDYGSYLYQTGFIDYTARNIYKSYQDKFVQEVAEQDWADASVTCDALTGTLYDRYVGNEVSVYNYLPQPSQEPQNWQKFIQTSKIRKALHVGNLPFQSGHAAYDALLYDTVQSVKPWVEELLEVYPIIFYNGQVDIICPYPTIINFLRSLSWSGQDHYLFATRSQWCVGQELAGYYKGVNNLYDVLVRDAGHMVPADQPLWAYTLVNSITSGTPDNPLHAPTLLSTLS</sequence>
<dbReference type="GO" id="GO:0004185">
    <property type="term" value="F:serine-type carboxypeptidase activity"/>
    <property type="evidence" value="ECO:0007669"/>
    <property type="project" value="UniProtKB-UniRule"/>
</dbReference>
<proteinExistence type="inferred from homology"/>
<evidence type="ECO:0000256" key="1">
    <source>
        <dbReference type="ARBA" id="ARBA00009431"/>
    </source>
</evidence>
<evidence type="ECO:0000256" key="6">
    <source>
        <dbReference type="ARBA" id="ARBA00023180"/>
    </source>
</evidence>
<dbReference type="PROSITE" id="PS00131">
    <property type="entry name" value="CARBOXYPEPT_SER_SER"/>
    <property type="match status" value="1"/>
</dbReference>
<dbReference type="PANTHER" id="PTHR11802:SF472">
    <property type="entry name" value="SERINE CARBOXYPEPTIDASE CPVL-RELATED"/>
    <property type="match status" value="1"/>
</dbReference>
<feature type="chain" id="PRO_5008447329" description="Carboxypeptidase" evidence="7">
    <location>
        <begin position="18"/>
        <end position="468"/>
    </location>
</feature>
<dbReference type="Pfam" id="PF00450">
    <property type="entry name" value="Peptidase_S10"/>
    <property type="match status" value="1"/>
</dbReference>
<organism evidence="8">
    <name type="scientific">Homalodisca liturata</name>
    <dbReference type="NCBI Taxonomy" id="320908"/>
    <lineage>
        <taxon>Eukaryota</taxon>
        <taxon>Metazoa</taxon>
        <taxon>Ecdysozoa</taxon>
        <taxon>Arthropoda</taxon>
        <taxon>Hexapoda</taxon>
        <taxon>Insecta</taxon>
        <taxon>Pterygota</taxon>
        <taxon>Neoptera</taxon>
        <taxon>Paraneoptera</taxon>
        <taxon>Hemiptera</taxon>
        <taxon>Auchenorrhyncha</taxon>
        <taxon>Membracoidea</taxon>
        <taxon>Cicadellidae</taxon>
        <taxon>Cicadellinae</taxon>
        <taxon>Proconiini</taxon>
        <taxon>Homalodisca</taxon>
    </lineage>
</organism>
<keyword evidence="3 7" id="KW-0645">Protease</keyword>
<dbReference type="PROSITE" id="PS00560">
    <property type="entry name" value="CARBOXYPEPT_SER_HIS"/>
    <property type="match status" value="1"/>
</dbReference>
<comment type="similarity">
    <text evidence="1 7">Belongs to the peptidase S10 family.</text>
</comment>
<dbReference type="PANTHER" id="PTHR11802">
    <property type="entry name" value="SERINE PROTEASE FAMILY S10 SERINE CARBOXYPEPTIDASE"/>
    <property type="match status" value="1"/>
</dbReference>
<keyword evidence="2 7" id="KW-0121">Carboxypeptidase</keyword>
<evidence type="ECO:0000256" key="7">
    <source>
        <dbReference type="RuleBase" id="RU361156"/>
    </source>
</evidence>
<gene>
    <name evidence="8" type="ORF">g.34058</name>
</gene>
<dbReference type="PRINTS" id="PR00724">
    <property type="entry name" value="CRBOXYPTASEC"/>
</dbReference>
<dbReference type="Gene3D" id="3.40.50.1820">
    <property type="entry name" value="alpha/beta hydrolase"/>
    <property type="match status" value="1"/>
</dbReference>
<evidence type="ECO:0000256" key="4">
    <source>
        <dbReference type="ARBA" id="ARBA00022729"/>
    </source>
</evidence>
<evidence type="ECO:0000256" key="2">
    <source>
        <dbReference type="ARBA" id="ARBA00022645"/>
    </source>
</evidence>
<dbReference type="InterPro" id="IPR033124">
    <property type="entry name" value="Ser_caboxypep_his_AS"/>
</dbReference>
<dbReference type="EMBL" id="GECU01007073">
    <property type="protein sequence ID" value="JAT00634.1"/>
    <property type="molecule type" value="Transcribed_RNA"/>
</dbReference>
<dbReference type="InterPro" id="IPR029058">
    <property type="entry name" value="AB_hydrolase_fold"/>
</dbReference>
<evidence type="ECO:0000313" key="8">
    <source>
        <dbReference type="EMBL" id="JAT00634.1"/>
    </source>
</evidence>
<dbReference type="GO" id="GO:0006508">
    <property type="term" value="P:proteolysis"/>
    <property type="evidence" value="ECO:0007669"/>
    <property type="project" value="UniProtKB-KW"/>
</dbReference>
<dbReference type="InterPro" id="IPR001563">
    <property type="entry name" value="Peptidase_S10"/>
</dbReference>
<reference evidence="8" key="1">
    <citation type="submission" date="2015-11" db="EMBL/GenBank/DDBJ databases">
        <title>De novo transcriptome assembly of four potential Pierce s Disease insect vectors from Arizona vineyards.</title>
        <authorList>
            <person name="Tassone E.E."/>
        </authorList>
    </citation>
    <scope>NUCLEOTIDE SEQUENCE</scope>
</reference>
<dbReference type="EC" id="3.4.16.-" evidence="7"/>
<dbReference type="SUPFAM" id="SSF53474">
    <property type="entry name" value="alpha/beta-Hydrolases"/>
    <property type="match status" value="1"/>
</dbReference>
<keyword evidence="6" id="KW-0325">Glycoprotein</keyword>